<dbReference type="RefSeq" id="WP_007902204.1">
    <property type="nucleotide sequence ID" value="NZ_CATXAQ010000042.1"/>
</dbReference>
<dbReference type="Proteomes" id="UP000286598">
    <property type="component" value="Unassembled WGS sequence"/>
</dbReference>
<dbReference type="EMBL" id="QRNO01000016">
    <property type="protein sequence ID" value="RHK51427.1"/>
    <property type="molecule type" value="Genomic_DNA"/>
</dbReference>
<reference evidence="1 2" key="1">
    <citation type="submission" date="2018-08" db="EMBL/GenBank/DDBJ databases">
        <title>A genome reference for cultivated species of the human gut microbiota.</title>
        <authorList>
            <person name="Zou Y."/>
            <person name="Xue W."/>
            <person name="Luo G."/>
        </authorList>
    </citation>
    <scope>NUCLEOTIDE SEQUENCE [LARGE SCALE GENOMIC DNA]</scope>
    <source>
        <strain evidence="1 2">AF42-9</strain>
    </source>
</reference>
<protein>
    <submittedName>
        <fullName evidence="1">Uncharacterized protein</fullName>
    </submittedName>
</protein>
<keyword evidence="2" id="KW-1185">Reference proteome</keyword>
<evidence type="ECO:0000313" key="2">
    <source>
        <dbReference type="Proteomes" id="UP000286598"/>
    </source>
</evidence>
<accession>A0A415GNS0</accession>
<gene>
    <name evidence="1" type="ORF">DW060_04640</name>
</gene>
<dbReference type="AlphaFoldDB" id="A0A415GNS0"/>
<name>A0A415GNS0_9BACT</name>
<organism evidence="1 2">
    <name type="scientific">Leyella stercorea</name>
    <dbReference type="NCBI Taxonomy" id="363265"/>
    <lineage>
        <taxon>Bacteria</taxon>
        <taxon>Pseudomonadati</taxon>
        <taxon>Bacteroidota</taxon>
        <taxon>Bacteroidia</taxon>
        <taxon>Bacteroidales</taxon>
        <taxon>Prevotellaceae</taxon>
        <taxon>Leyella</taxon>
    </lineage>
</organism>
<sequence length="164" mass="19000">MNTLDISAINTNAPYSVWNVDEYYFFRTKYGALYKIGFMPDDTIWDENAYQFLIVNENNTTSPNDAHLKETVFCIIEGFFKANPSILLYLCETGDGKQASRNRLFIRWFKEYSSKHLFYFDTVSMTAEGVDNFAAIIVQKSNPKLQEIIDEFNSVVRILANKPE</sequence>
<comment type="caution">
    <text evidence="1">The sequence shown here is derived from an EMBL/GenBank/DDBJ whole genome shotgun (WGS) entry which is preliminary data.</text>
</comment>
<dbReference type="OrthoDB" id="955741at2"/>
<evidence type="ECO:0000313" key="1">
    <source>
        <dbReference type="EMBL" id="RHK51427.1"/>
    </source>
</evidence>
<proteinExistence type="predicted"/>
<dbReference type="Pfam" id="PF19666">
    <property type="entry name" value="DUF6169"/>
    <property type="match status" value="1"/>
</dbReference>
<dbReference type="GeneID" id="78337935"/>
<dbReference type="InterPro" id="IPR046167">
    <property type="entry name" value="DUF6169"/>
</dbReference>